<name>A0A9Y2JZU0_9PSEU</name>
<proteinExistence type="predicted"/>
<evidence type="ECO:0000256" key="2">
    <source>
        <dbReference type="SAM" id="Phobius"/>
    </source>
</evidence>
<dbReference type="KEGG" id="amog:QRX60_21680"/>
<sequence length="121" mass="11390">MTIRPGWQPLPDADSSSPGWTLGRSSTSSPGFGSVLVVAGVPGVVGVVAGGGVDVVVGGVVLVVGGGVVVMLGLLGRVVAGGGVVVVGGGGVVVGVAVTVNRLLAVSGCLVRALVQVPVTG</sequence>
<dbReference type="Proteomes" id="UP001239397">
    <property type="component" value="Chromosome"/>
</dbReference>
<gene>
    <name evidence="3" type="ORF">QRX60_21680</name>
</gene>
<feature type="transmembrane region" description="Helical" evidence="2">
    <location>
        <begin position="82"/>
        <end position="104"/>
    </location>
</feature>
<keyword evidence="2" id="KW-0812">Transmembrane</keyword>
<protein>
    <submittedName>
        <fullName evidence="3">Uncharacterized protein</fullName>
    </submittedName>
</protein>
<keyword evidence="4" id="KW-1185">Reference proteome</keyword>
<feature type="region of interest" description="Disordered" evidence="1">
    <location>
        <begin position="1"/>
        <end position="29"/>
    </location>
</feature>
<keyword evidence="2" id="KW-1133">Transmembrane helix</keyword>
<organism evidence="3 4">
    <name type="scientific">Amycolatopsis mongoliensis</name>
    <dbReference type="NCBI Taxonomy" id="715475"/>
    <lineage>
        <taxon>Bacteria</taxon>
        <taxon>Bacillati</taxon>
        <taxon>Actinomycetota</taxon>
        <taxon>Actinomycetes</taxon>
        <taxon>Pseudonocardiales</taxon>
        <taxon>Pseudonocardiaceae</taxon>
        <taxon>Amycolatopsis</taxon>
    </lineage>
</organism>
<dbReference type="RefSeq" id="WP_286002587.1">
    <property type="nucleotide sequence ID" value="NZ_CP127295.1"/>
</dbReference>
<keyword evidence="2" id="KW-0472">Membrane</keyword>
<evidence type="ECO:0000256" key="1">
    <source>
        <dbReference type="SAM" id="MobiDB-lite"/>
    </source>
</evidence>
<feature type="compositionally biased region" description="Polar residues" evidence="1">
    <location>
        <begin position="14"/>
        <end position="29"/>
    </location>
</feature>
<evidence type="ECO:0000313" key="3">
    <source>
        <dbReference type="EMBL" id="WIY06327.1"/>
    </source>
</evidence>
<reference evidence="3 4" key="1">
    <citation type="submission" date="2023-06" db="EMBL/GenBank/DDBJ databases">
        <authorList>
            <person name="Oyuntsetseg B."/>
            <person name="Kim S.B."/>
        </authorList>
    </citation>
    <scope>NUCLEOTIDE SEQUENCE [LARGE SCALE GENOMIC DNA]</scope>
    <source>
        <strain evidence="3 4">4-36</strain>
    </source>
</reference>
<dbReference type="EMBL" id="CP127295">
    <property type="protein sequence ID" value="WIY06327.1"/>
    <property type="molecule type" value="Genomic_DNA"/>
</dbReference>
<dbReference type="AlphaFoldDB" id="A0A9Y2JZU0"/>
<evidence type="ECO:0000313" key="4">
    <source>
        <dbReference type="Proteomes" id="UP001239397"/>
    </source>
</evidence>
<accession>A0A9Y2JZU0</accession>
<feature type="transmembrane region" description="Helical" evidence="2">
    <location>
        <begin position="56"/>
        <end position="76"/>
    </location>
</feature>
<feature type="transmembrane region" description="Helical" evidence="2">
    <location>
        <begin position="31"/>
        <end position="49"/>
    </location>
</feature>